<feature type="compositionally biased region" description="Polar residues" evidence="3">
    <location>
        <begin position="92"/>
        <end position="104"/>
    </location>
</feature>
<dbReference type="PROSITE" id="PS51257">
    <property type="entry name" value="PROKAR_LIPOPROTEIN"/>
    <property type="match status" value="1"/>
</dbReference>
<evidence type="ECO:0000313" key="7">
    <source>
        <dbReference type="Proteomes" id="UP001500962"/>
    </source>
</evidence>
<dbReference type="Proteomes" id="UP000830542">
    <property type="component" value="Chromosome"/>
</dbReference>
<keyword evidence="1" id="KW-0880">Kelch repeat</keyword>
<reference evidence="5" key="2">
    <citation type="submission" date="2022-04" db="EMBL/GenBank/DDBJ databases">
        <title>Sequencing and genomic assembly of Halococcus dombrowskii.</title>
        <authorList>
            <person name="Lim S.W."/>
            <person name="MacLea K.S."/>
        </authorList>
    </citation>
    <scope>NUCLEOTIDE SEQUENCE</scope>
    <source>
        <strain evidence="5">H4</strain>
    </source>
</reference>
<dbReference type="EMBL" id="BAAADN010000041">
    <property type="protein sequence ID" value="GAA0467533.1"/>
    <property type="molecule type" value="Genomic_DNA"/>
</dbReference>
<feature type="compositionally biased region" description="Polar residues" evidence="3">
    <location>
        <begin position="37"/>
        <end position="49"/>
    </location>
</feature>
<dbReference type="Gene3D" id="2.120.10.80">
    <property type="entry name" value="Kelch-type beta propeller"/>
    <property type="match status" value="2"/>
</dbReference>
<keyword evidence="2" id="KW-0677">Repeat</keyword>
<sequence length="484" mass="51340">MVDRDDQRRSRRAALRALGAGALVASAGCAFDGGSNGSDTENGSETAPETTVDDDRTHRPTQEQSIITTAPAATPPKTDASERMTDGPTGDEPTTSGRTTSGQATNRTATGATADRTTNTTRTGSTASTNRTSGSTTDAEAADLDTGWTERTPLPVVGSDAGGGVLDGKLHFFGGIETGVRLEAVARTFAYDPSAGSGGEWERLPDLPRELWGLCGVATDDALYSFGGAPTDAPYEGGPPSDAIFRYRPGDGWTELAASCPYPNWVMGGLYNPQDGLIYCVGGGTGDHDAETATDHGFDGEGVPGTYDESRLWTFDPEAEQVADADLARMPEAKRWPTVALFSVDGDQYLHAIGGLSGTTGPTDSNFRYDVAAGEFERAQPLPRSGTYATHSNPVIDGQAYLTHGMFWEGESTIDRYKPIAHRYDPAADRFETDLPKPTHLRGGATSGVVDGTLYVVGGHIKRFDENDLHDCVDYNEAYTPARE</sequence>
<name>A0AAV3SHY8_HALDO</name>
<dbReference type="SUPFAM" id="SSF117281">
    <property type="entry name" value="Kelch motif"/>
    <property type="match status" value="2"/>
</dbReference>
<protein>
    <submittedName>
        <fullName evidence="5">Galactose oxidase</fullName>
    </submittedName>
</protein>
<evidence type="ECO:0000256" key="1">
    <source>
        <dbReference type="ARBA" id="ARBA00022441"/>
    </source>
</evidence>
<dbReference type="KEGG" id="hdo:MUK72_05735"/>
<evidence type="ECO:0000256" key="3">
    <source>
        <dbReference type="SAM" id="MobiDB-lite"/>
    </source>
</evidence>
<proteinExistence type="predicted"/>
<feature type="region of interest" description="Disordered" evidence="3">
    <location>
        <begin position="23"/>
        <end position="156"/>
    </location>
</feature>
<organism evidence="4 7">
    <name type="scientific">Halococcus dombrowskii</name>
    <dbReference type="NCBI Taxonomy" id="179637"/>
    <lineage>
        <taxon>Archaea</taxon>
        <taxon>Methanobacteriati</taxon>
        <taxon>Methanobacteriota</taxon>
        <taxon>Stenosarchaea group</taxon>
        <taxon>Halobacteria</taxon>
        <taxon>Halobacteriales</taxon>
        <taxon>Halococcaceae</taxon>
        <taxon>Halococcus</taxon>
    </lineage>
</organism>
<evidence type="ECO:0000313" key="6">
    <source>
        <dbReference type="Proteomes" id="UP000830542"/>
    </source>
</evidence>
<dbReference type="Proteomes" id="UP001500962">
    <property type="component" value="Unassembled WGS sequence"/>
</dbReference>
<dbReference type="PANTHER" id="PTHR24412:SF489">
    <property type="entry name" value="RING FINGER DOMAIN AND KELCH REPEAT-CONTAINING PROTEIN DDB_G0271372"/>
    <property type="match status" value="1"/>
</dbReference>
<evidence type="ECO:0000313" key="5">
    <source>
        <dbReference type="EMBL" id="UOO96206.1"/>
    </source>
</evidence>
<dbReference type="EMBL" id="CP095005">
    <property type="protein sequence ID" value="UOO96206.1"/>
    <property type="molecule type" value="Genomic_DNA"/>
</dbReference>
<dbReference type="AlphaFoldDB" id="A0AAV3SHY8"/>
<dbReference type="InterPro" id="IPR015915">
    <property type="entry name" value="Kelch-typ_b-propeller"/>
</dbReference>
<dbReference type="RefSeq" id="WP_244704715.1">
    <property type="nucleotide sequence ID" value="NZ_BAAADN010000041.1"/>
</dbReference>
<reference evidence="4" key="1">
    <citation type="journal article" date="2014" name="Int. J. Syst. Evol. Microbiol.">
        <title>Complete genome sequence of Corynebacterium casei LMG S-19264T (=DSM 44701T), isolated from a smear-ripened cheese.</title>
        <authorList>
            <consortium name="US DOE Joint Genome Institute (JGI-PGF)"/>
            <person name="Walter F."/>
            <person name="Albersmeier A."/>
            <person name="Kalinowski J."/>
            <person name="Ruckert C."/>
        </authorList>
    </citation>
    <scope>NUCLEOTIDE SEQUENCE</scope>
    <source>
        <strain evidence="4">JCM 12289</strain>
    </source>
</reference>
<evidence type="ECO:0000256" key="2">
    <source>
        <dbReference type="ARBA" id="ARBA00022737"/>
    </source>
</evidence>
<keyword evidence="6" id="KW-1185">Reference proteome</keyword>
<feature type="compositionally biased region" description="Low complexity" evidence="3">
    <location>
        <begin position="105"/>
        <end position="137"/>
    </location>
</feature>
<evidence type="ECO:0000313" key="4">
    <source>
        <dbReference type="EMBL" id="GAA0467533.1"/>
    </source>
</evidence>
<gene>
    <name evidence="4" type="ORF">GCM10008985_25610</name>
    <name evidence="5" type="ORF">MUK72_05735</name>
</gene>
<dbReference type="GeneID" id="71761329"/>
<reference evidence="4" key="3">
    <citation type="submission" date="2023-12" db="EMBL/GenBank/DDBJ databases">
        <authorList>
            <person name="Sun Q."/>
            <person name="Inoue M."/>
        </authorList>
    </citation>
    <scope>NUCLEOTIDE SEQUENCE</scope>
    <source>
        <strain evidence="4">JCM 12289</strain>
    </source>
</reference>
<dbReference type="PANTHER" id="PTHR24412">
    <property type="entry name" value="KELCH PROTEIN"/>
    <property type="match status" value="1"/>
</dbReference>
<accession>A0AAV3SHY8</accession>